<dbReference type="HOGENOM" id="CLU_3008607_0_0_9"/>
<name>U6FBV1_LACHE</name>
<dbReference type="Proteomes" id="UP000017247">
    <property type="component" value="Unassembled WGS sequence"/>
</dbReference>
<organism evidence="1">
    <name type="scientific">Lactobacillus helveticus CIRM-BIA 104</name>
    <dbReference type="NCBI Taxonomy" id="1226333"/>
    <lineage>
        <taxon>Bacteria</taxon>
        <taxon>Bacillati</taxon>
        <taxon>Bacillota</taxon>
        <taxon>Bacilli</taxon>
        <taxon>Lactobacillales</taxon>
        <taxon>Lactobacillaceae</taxon>
        <taxon>Lactobacillus</taxon>
    </lineage>
</organism>
<gene>
    <name evidence="1" type="ORF">LHCIRMBIA104_00131</name>
</gene>
<dbReference type="AlphaFoldDB" id="U6FBV1"/>
<sequence length="56" mass="6278">MSNSFFEMIQINRSHAAITICYHQTGQGGNANPVKKGLVVIWVSISKIEIISLYRI</sequence>
<evidence type="ECO:0000313" key="1">
    <source>
        <dbReference type="EMBL" id="CDI61653.1"/>
    </source>
</evidence>
<comment type="caution">
    <text evidence="1">The sequence shown here is derived from an EMBL/GenBank/DDBJ whole genome shotgun (WGS) entry which is preliminary data.</text>
</comment>
<dbReference type="EMBL" id="CBUL010000227">
    <property type="protein sequence ID" value="CDI61653.1"/>
    <property type="molecule type" value="Genomic_DNA"/>
</dbReference>
<reference evidence="1" key="1">
    <citation type="submission" date="2013-09" db="EMBL/GenBank/DDBJ databases">
        <title>Draft Genome Sequence of five Lactobacillus helveticus strains CIRM-BIA 101T, 103, 104, 951 and 953 isolated from milk product.</title>
        <authorList>
            <person name="Valence F."/>
            <person name="Chuat V."/>
            <person name="Ma L."/>
            <person name="Creno S."/>
            <person name="Falentin H."/>
            <person name="Lortal S."/>
            <person name="Bizet C."/>
            <person name="Clermont D."/>
            <person name="Loux V."/>
            <person name="Bouchier C."/>
            <person name="Cousin S."/>
        </authorList>
    </citation>
    <scope>NUCLEOTIDE SEQUENCE [LARGE SCALE GENOMIC DNA]</scope>
    <source>
        <strain evidence="1">CIRM-BIA 104</strain>
    </source>
</reference>
<protein>
    <submittedName>
        <fullName evidence="1">Uncharacterized protein</fullName>
    </submittedName>
</protein>
<proteinExistence type="predicted"/>
<accession>U6FBV1</accession>